<keyword evidence="2" id="KW-1185">Reference proteome</keyword>
<sequence>MASRTLEGQGQPILERLSLHLRRECCSDLFDERRDVGDRDYLSLCSGSAGRKPSMLKVARQIDGLLATPRAWQEKGMLVVSRGVYAVLQVKSTVSFDRLHNILSAILQVEGQELDDPRHTGATTQEAIGLSRSRFNLFESSTSRLSSKSNGRIRKTP</sequence>
<dbReference type="Proteomes" id="UP000070054">
    <property type="component" value="Unassembled WGS sequence"/>
</dbReference>
<reference evidence="1 2" key="1">
    <citation type="submission" date="2014-02" db="EMBL/GenBank/DDBJ databases">
        <title>The genome sequence of Colletotrichum nymphaeae SA-01.</title>
        <authorList>
            <person name="Baroncelli R."/>
            <person name="Thon M.R."/>
        </authorList>
    </citation>
    <scope>NUCLEOTIDE SEQUENCE [LARGE SCALE GENOMIC DNA]</scope>
    <source>
        <strain evidence="1 2">SA-01</strain>
    </source>
</reference>
<accession>A0A135TH68</accession>
<evidence type="ECO:0000313" key="2">
    <source>
        <dbReference type="Proteomes" id="UP000070054"/>
    </source>
</evidence>
<dbReference type="EMBL" id="JEMN01001120">
    <property type="protein sequence ID" value="KXH47467.1"/>
    <property type="molecule type" value="Genomic_DNA"/>
</dbReference>
<dbReference type="AlphaFoldDB" id="A0A135TH68"/>
<proteinExistence type="predicted"/>
<organism evidence="1 2">
    <name type="scientific">Colletotrichum nymphaeae SA-01</name>
    <dbReference type="NCBI Taxonomy" id="1460502"/>
    <lineage>
        <taxon>Eukaryota</taxon>
        <taxon>Fungi</taxon>
        <taxon>Dikarya</taxon>
        <taxon>Ascomycota</taxon>
        <taxon>Pezizomycotina</taxon>
        <taxon>Sordariomycetes</taxon>
        <taxon>Hypocreomycetidae</taxon>
        <taxon>Glomerellales</taxon>
        <taxon>Glomerellaceae</taxon>
        <taxon>Colletotrichum</taxon>
        <taxon>Colletotrichum acutatum species complex</taxon>
    </lineage>
</organism>
<gene>
    <name evidence="1" type="ORF">CNYM01_02841</name>
</gene>
<protein>
    <submittedName>
        <fullName evidence="1">Uncharacterized protein</fullName>
    </submittedName>
</protein>
<evidence type="ECO:0000313" key="1">
    <source>
        <dbReference type="EMBL" id="KXH47467.1"/>
    </source>
</evidence>
<comment type="caution">
    <text evidence="1">The sequence shown here is derived from an EMBL/GenBank/DDBJ whole genome shotgun (WGS) entry which is preliminary data.</text>
</comment>
<name>A0A135TH68_9PEZI</name>